<dbReference type="AlphaFoldDB" id="A0A7W7CR85"/>
<accession>A0A7W7CR85</accession>
<evidence type="ECO:0000313" key="3">
    <source>
        <dbReference type="Proteomes" id="UP000542742"/>
    </source>
</evidence>
<evidence type="ECO:0000256" key="1">
    <source>
        <dbReference type="SAM" id="MobiDB-lite"/>
    </source>
</evidence>
<feature type="region of interest" description="Disordered" evidence="1">
    <location>
        <begin position="110"/>
        <end position="129"/>
    </location>
</feature>
<sequence length="159" mass="17257">MADALGQVLTARGCVTAVIDTDMLAQFGPPPKPNPGPVRFYDQLKCANLAAVWANFKAAGAQFVVVSAGIDSLTLRQSYVHSLADCEVRLVRLTADDDIVRSRLRQRDTGPRLEQHLRASSGDRRTPTDIEDFTVTNDRAAADAAQRILVLAGWSDHLG</sequence>
<dbReference type="Gene3D" id="3.40.50.300">
    <property type="entry name" value="P-loop containing nucleotide triphosphate hydrolases"/>
    <property type="match status" value="1"/>
</dbReference>
<proteinExistence type="predicted"/>
<keyword evidence="3" id="KW-1185">Reference proteome</keyword>
<dbReference type="Proteomes" id="UP000542742">
    <property type="component" value="Unassembled WGS sequence"/>
</dbReference>
<dbReference type="EMBL" id="JACHMF010000001">
    <property type="protein sequence ID" value="MBB4691803.1"/>
    <property type="molecule type" value="Genomic_DNA"/>
</dbReference>
<dbReference type="InterPro" id="IPR027417">
    <property type="entry name" value="P-loop_NTPase"/>
</dbReference>
<feature type="compositionally biased region" description="Basic and acidic residues" evidence="1">
    <location>
        <begin position="110"/>
        <end position="128"/>
    </location>
</feature>
<evidence type="ECO:0000313" key="2">
    <source>
        <dbReference type="EMBL" id="MBB4691803.1"/>
    </source>
</evidence>
<name>A0A7W7CR85_9ACTN</name>
<comment type="caution">
    <text evidence="2">The sequence shown here is derived from an EMBL/GenBank/DDBJ whole genome shotgun (WGS) entry which is preliminary data.</text>
</comment>
<gene>
    <name evidence="2" type="ORF">BKA14_001951</name>
</gene>
<protein>
    <submittedName>
        <fullName evidence="2">Uncharacterized protein</fullName>
    </submittedName>
</protein>
<organism evidence="2 3">
    <name type="scientific">Paractinoplanes abujensis</name>
    <dbReference type="NCBI Taxonomy" id="882441"/>
    <lineage>
        <taxon>Bacteria</taxon>
        <taxon>Bacillati</taxon>
        <taxon>Actinomycetota</taxon>
        <taxon>Actinomycetes</taxon>
        <taxon>Micromonosporales</taxon>
        <taxon>Micromonosporaceae</taxon>
        <taxon>Paractinoplanes</taxon>
    </lineage>
</organism>
<reference evidence="2 3" key="1">
    <citation type="submission" date="2020-08" db="EMBL/GenBank/DDBJ databases">
        <title>Sequencing the genomes of 1000 actinobacteria strains.</title>
        <authorList>
            <person name="Klenk H.-P."/>
        </authorList>
    </citation>
    <scope>NUCLEOTIDE SEQUENCE [LARGE SCALE GENOMIC DNA]</scope>
    <source>
        <strain evidence="2 3">DSM 45518</strain>
    </source>
</reference>